<dbReference type="InterPro" id="IPR001623">
    <property type="entry name" value="DnaJ_domain"/>
</dbReference>
<dbReference type="GO" id="GO:0005737">
    <property type="term" value="C:cytoplasm"/>
    <property type="evidence" value="ECO:0007669"/>
    <property type="project" value="TreeGrafter"/>
</dbReference>
<dbReference type="GO" id="GO:0008270">
    <property type="term" value="F:zinc ion binding"/>
    <property type="evidence" value="ECO:0007669"/>
    <property type="project" value="UniProtKB-KW"/>
</dbReference>
<keyword evidence="1" id="KW-0479">Metal-binding</keyword>
<evidence type="ECO:0000256" key="2">
    <source>
        <dbReference type="ARBA" id="ARBA00022737"/>
    </source>
</evidence>
<keyword evidence="4" id="KW-0862">Zinc</keyword>
<feature type="domain" description="J" evidence="6">
    <location>
        <begin position="4"/>
        <end position="69"/>
    </location>
</feature>
<dbReference type="SUPFAM" id="SSF46565">
    <property type="entry name" value="Chaperone J-domain"/>
    <property type="match status" value="1"/>
</dbReference>
<dbReference type="SUPFAM" id="SSF49493">
    <property type="entry name" value="HSP40/DnaJ peptide-binding domain"/>
    <property type="match status" value="2"/>
</dbReference>
<dbReference type="GO" id="GO:0051082">
    <property type="term" value="F:unfolded protein binding"/>
    <property type="evidence" value="ECO:0007669"/>
    <property type="project" value="InterPro"/>
</dbReference>
<protein>
    <submittedName>
        <fullName evidence="7">Curved DNA-binding protein</fullName>
    </submittedName>
</protein>
<dbReference type="OrthoDB" id="9779889at2"/>
<dbReference type="InterPro" id="IPR002939">
    <property type="entry name" value="DnaJ_C"/>
</dbReference>
<dbReference type="Gene3D" id="1.10.287.110">
    <property type="entry name" value="DnaJ domain"/>
    <property type="match status" value="1"/>
</dbReference>
<keyword evidence="2" id="KW-0677">Repeat</keyword>
<dbReference type="FunFam" id="2.60.260.20:FF:000005">
    <property type="entry name" value="Chaperone protein dnaJ 1, mitochondrial"/>
    <property type="match status" value="1"/>
</dbReference>
<dbReference type="Gene3D" id="2.60.260.20">
    <property type="entry name" value="Urease metallochaperone UreE, N-terminal domain"/>
    <property type="match status" value="2"/>
</dbReference>
<dbReference type="AlphaFoldDB" id="A0A5C6BLE5"/>
<evidence type="ECO:0000313" key="7">
    <source>
        <dbReference type="EMBL" id="TWU12291.1"/>
    </source>
</evidence>
<keyword evidence="7" id="KW-0238">DNA-binding</keyword>
<organism evidence="7 8">
    <name type="scientific">Symmachiella macrocystis</name>
    <dbReference type="NCBI Taxonomy" id="2527985"/>
    <lineage>
        <taxon>Bacteria</taxon>
        <taxon>Pseudomonadati</taxon>
        <taxon>Planctomycetota</taxon>
        <taxon>Planctomycetia</taxon>
        <taxon>Planctomycetales</taxon>
        <taxon>Planctomycetaceae</taxon>
        <taxon>Symmachiella</taxon>
    </lineage>
</organism>
<dbReference type="InterPro" id="IPR036869">
    <property type="entry name" value="J_dom_sf"/>
</dbReference>
<dbReference type="CDD" id="cd10747">
    <property type="entry name" value="DnaJ_C"/>
    <property type="match status" value="1"/>
</dbReference>
<dbReference type="PANTHER" id="PTHR43096:SF52">
    <property type="entry name" value="DNAJ HOMOLOG 1, MITOCHONDRIAL-RELATED"/>
    <property type="match status" value="1"/>
</dbReference>
<keyword evidence="5" id="KW-0143">Chaperone</keyword>
<dbReference type="PROSITE" id="PS50076">
    <property type="entry name" value="DNAJ_2"/>
    <property type="match status" value="1"/>
</dbReference>
<reference evidence="7 8" key="1">
    <citation type="submission" date="2019-02" db="EMBL/GenBank/DDBJ databases">
        <title>Deep-cultivation of Planctomycetes and their phenomic and genomic characterization uncovers novel biology.</title>
        <authorList>
            <person name="Wiegand S."/>
            <person name="Jogler M."/>
            <person name="Boedeker C."/>
            <person name="Pinto D."/>
            <person name="Vollmers J."/>
            <person name="Rivas-Marin E."/>
            <person name="Kohn T."/>
            <person name="Peeters S.H."/>
            <person name="Heuer A."/>
            <person name="Rast P."/>
            <person name="Oberbeckmann S."/>
            <person name="Bunk B."/>
            <person name="Jeske O."/>
            <person name="Meyerdierks A."/>
            <person name="Storesund J.E."/>
            <person name="Kallscheuer N."/>
            <person name="Luecker S."/>
            <person name="Lage O.M."/>
            <person name="Pohl T."/>
            <person name="Merkel B.J."/>
            <person name="Hornburger P."/>
            <person name="Mueller R.-W."/>
            <person name="Bruemmer F."/>
            <person name="Labrenz M."/>
            <person name="Spormann A.M."/>
            <person name="Op Den Camp H."/>
            <person name="Overmann J."/>
            <person name="Amann R."/>
            <person name="Jetten M.S.M."/>
            <person name="Mascher T."/>
            <person name="Medema M.H."/>
            <person name="Devos D.P."/>
            <person name="Kaster A.-K."/>
            <person name="Ovreas L."/>
            <person name="Rohde M."/>
            <person name="Galperin M.Y."/>
            <person name="Jogler C."/>
        </authorList>
    </citation>
    <scope>NUCLEOTIDE SEQUENCE [LARGE SCALE GENOMIC DNA]</scope>
    <source>
        <strain evidence="7 8">CA54</strain>
    </source>
</reference>
<dbReference type="GO" id="GO:0042026">
    <property type="term" value="P:protein refolding"/>
    <property type="evidence" value="ECO:0007669"/>
    <property type="project" value="TreeGrafter"/>
</dbReference>
<comment type="caution">
    <text evidence="7">The sequence shown here is derived from an EMBL/GenBank/DDBJ whole genome shotgun (WGS) entry which is preliminary data.</text>
</comment>
<dbReference type="PRINTS" id="PR00625">
    <property type="entry name" value="JDOMAIN"/>
</dbReference>
<dbReference type="CDD" id="cd06257">
    <property type="entry name" value="DnaJ"/>
    <property type="match status" value="1"/>
</dbReference>
<dbReference type="RefSeq" id="WP_146369787.1">
    <property type="nucleotide sequence ID" value="NZ_SJPP01000001.1"/>
</dbReference>
<evidence type="ECO:0000256" key="3">
    <source>
        <dbReference type="ARBA" id="ARBA00022771"/>
    </source>
</evidence>
<keyword evidence="8" id="KW-1185">Reference proteome</keyword>
<evidence type="ECO:0000259" key="6">
    <source>
        <dbReference type="PROSITE" id="PS50076"/>
    </source>
</evidence>
<proteinExistence type="predicted"/>
<evidence type="ECO:0000313" key="8">
    <source>
        <dbReference type="Proteomes" id="UP000320735"/>
    </source>
</evidence>
<dbReference type="Proteomes" id="UP000320735">
    <property type="component" value="Unassembled WGS sequence"/>
</dbReference>
<sequence length="318" mass="34689">MSVDYYKTLELSREASADEIRKAYKKMARKYHPDLNPDDAVAQQKFNEVQEAYDVLNDSDKREQYDRYGSAFKGGQGPQPGYSYNWKEGSGGPGGFSDLDLGDLFGGQVDLGGMFGGGGSSPFGRQTGPRSRRQRAMKGQDHRLEIDIPFHVAAEGGEHRLELSRDGKPERLNIKIPAGVDNGSVIRLAGEGSPGSGGGENGDLLVTIRVAPHPYFKRDGNNILVEVPITVSEAVLGAKVDVPTLNDGNVLLTVPAGSSSGTKLRLREKGVPDRKTKVRGDQFVTLKIIAPQNLGSKADQLMRQFADYEKTNPRENLW</sequence>
<dbReference type="PROSITE" id="PS00636">
    <property type="entry name" value="DNAJ_1"/>
    <property type="match status" value="1"/>
</dbReference>
<evidence type="ECO:0000256" key="5">
    <source>
        <dbReference type="ARBA" id="ARBA00023186"/>
    </source>
</evidence>
<dbReference type="GO" id="GO:0003677">
    <property type="term" value="F:DNA binding"/>
    <property type="evidence" value="ECO:0007669"/>
    <property type="project" value="UniProtKB-KW"/>
</dbReference>
<dbReference type="SMART" id="SM00271">
    <property type="entry name" value="DnaJ"/>
    <property type="match status" value="1"/>
</dbReference>
<dbReference type="InterPro" id="IPR018253">
    <property type="entry name" value="DnaJ_domain_CS"/>
</dbReference>
<dbReference type="InterPro" id="IPR008971">
    <property type="entry name" value="HSP40/DnaJ_pept-bd"/>
</dbReference>
<dbReference type="EMBL" id="SJPP01000001">
    <property type="protein sequence ID" value="TWU12291.1"/>
    <property type="molecule type" value="Genomic_DNA"/>
</dbReference>
<gene>
    <name evidence="7" type="primary">cbpA</name>
    <name evidence="7" type="ORF">CA54_11140</name>
</gene>
<evidence type="ECO:0000256" key="1">
    <source>
        <dbReference type="ARBA" id="ARBA00022723"/>
    </source>
</evidence>
<dbReference type="PANTHER" id="PTHR43096">
    <property type="entry name" value="DNAJ HOMOLOG 1, MITOCHONDRIAL-RELATED"/>
    <property type="match status" value="1"/>
</dbReference>
<accession>A0A5C6BLE5</accession>
<keyword evidence="3" id="KW-0863">Zinc-finger</keyword>
<dbReference type="Pfam" id="PF00226">
    <property type="entry name" value="DnaJ"/>
    <property type="match status" value="1"/>
</dbReference>
<evidence type="ECO:0000256" key="4">
    <source>
        <dbReference type="ARBA" id="ARBA00022833"/>
    </source>
</evidence>
<name>A0A5C6BLE5_9PLAN</name>
<dbReference type="Pfam" id="PF01556">
    <property type="entry name" value="DnaJ_C"/>
    <property type="match status" value="1"/>
</dbReference>